<reference evidence="7 8" key="1">
    <citation type="submission" date="2021-08" db="EMBL/GenBank/DDBJ databases">
        <title>Draft genome sequence of Spirulina subsalsa with high tolerance to salinity and hype-accumulation of phycocyanin.</title>
        <authorList>
            <person name="Pei H."/>
            <person name="Jiang L."/>
        </authorList>
    </citation>
    <scope>NUCLEOTIDE SEQUENCE [LARGE SCALE GENOMIC DNA]</scope>
    <source>
        <strain evidence="7 8">FACHB-351</strain>
    </source>
</reference>
<keyword evidence="8" id="KW-1185">Reference proteome</keyword>
<dbReference type="SUPFAM" id="SSF55073">
    <property type="entry name" value="Nucleotide cyclase"/>
    <property type="match status" value="1"/>
</dbReference>
<dbReference type="Pfam" id="PF00211">
    <property type="entry name" value="Guanylate_cyc"/>
    <property type="match status" value="1"/>
</dbReference>
<name>A0ABT3L6X7_9CYAN</name>
<dbReference type="InterPro" id="IPR035965">
    <property type="entry name" value="PAS-like_dom_sf"/>
</dbReference>
<keyword evidence="2" id="KW-0802">TPR repeat</keyword>
<dbReference type="PROSITE" id="PS50112">
    <property type="entry name" value="PAS"/>
    <property type="match status" value="1"/>
</dbReference>
<keyword evidence="3" id="KW-0175">Coiled coil</keyword>
<feature type="coiled-coil region" evidence="3">
    <location>
        <begin position="8"/>
        <end position="74"/>
    </location>
</feature>
<accession>A0ABT3L6X7</accession>
<dbReference type="EMBL" id="JAIHOM010000063">
    <property type="protein sequence ID" value="MCW6037259.1"/>
    <property type="molecule type" value="Genomic_DNA"/>
</dbReference>
<dbReference type="Proteomes" id="UP001526426">
    <property type="component" value="Unassembled WGS sequence"/>
</dbReference>
<dbReference type="CDD" id="cd00130">
    <property type="entry name" value="PAS"/>
    <property type="match status" value="1"/>
</dbReference>
<protein>
    <submittedName>
        <fullName evidence="7">PAS domain S-box protein</fullName>
    </submittedName>
</protein>
<sequence length="525" mass="59845">MANDSTSPEALRAEIEQLRQENARLCQEKLDLEIVLENTVSHADFIESQLQRTNEQLAQEVKERQRALAALETVLSVVKQDMRDLTILLANTTEHGDLMESLLYQQAEDVTRESEQRLAQFLEAIPVGVMVFDGVGNLYYMNRKAADLLGKSHFPDLTLEKMSEVCQLYVLDKPDLYPTQDLVAVKALGGQSTKADNLEIQRDAVRIPIECWGTPIFDEEGKVIYALTAFQDITDRKNAEEVRVKLTNDLLELTQAYSRFVPKQFIHLLSKKSIIDIEIGDRIQKKMSVLFADIRDFTKLSEGMTPQENFLFLNSYLQEMDPLILDHHGFVDKYMGDGIMALFPRSPDDAITASIYMLRALKQWNQQHQNSNFPPLKIGIAINTGDLMLGIVGGKNRMDGTVISDTVNLTFRIERLTQLYGVSLLISQHTFSQLKYLANYDLRIIDRVQVKGRVQPITIYEVFNSDPPSLRTQKRLTKTLFEQGITKYHLGHLDEAIALFEQCQVENPEDPVIAIYLERCRNLDG</sequence>
<evidence type="ECO:0000259" key="6">
    <source>
        <dbReference type="PROSITE" id="PS50125"/>
    </source>
</evidence>
<evidence type="ECO:0000259" key="4">
    <source>
        <dbReference type="PROSITE" id="PS50112"/>
    </source>
</evidence>
<feature type="repeat" description="TPR" evidence="2">
    <location>
        <begin position="477"/>
        <end position="510"/>
    </location>
</feature>
<evidence type="ECO:0000256" key="1">
    <source>
        <dbReference type="ARBA" id="ARBA00005381"/>
    </source>
</evidence>
<dbReference type="InterPro" id="IPR000014">
    <property type="entry name" value="PAS"/>
</dbReference>
<dbReference type="InterPro" id="IPR001054">
    <property type="entry name" value="A/G_cyclase"/>
</dbReference>
<feature type="domain" description="PAC" evidence="5">
    <location>
        <begin position="193"/>
        <end position="245"/>
    </location>
</feature>
<dbReference type="InterPro" id="IPR050697">
    <property type="entry name" value="Adenylyl/Guanylyl_Cyclase_3/4"/>
</dbReference>
<dbReference type="PROSITE" id="PS50005">
    <property type="entry name" value="TPR"/>
    <property type="match status" value="1"/>
</dbReference>
<dbReference type="PANTHER" id="PTHR43081">
    <property type="entry name" value="ADENYLATE CYCLASE, TERMINAL-DIFFERENTIATION SPECIFIC-RELATED"/>
    <property type="match status" value="1"/>
</dbReference>
<organism evidence="7 8">
    <name type="scientific">Spirulina subsalsa FACHB-351</name>
    <dbReference type="NCBI Taxonomy" id="234711"/>
    <lineage>
        <taxon>Bacteria</taxon>
        <taxon>Bacillati</taxon>
        <taxon>Cyanobacteriota</taxon>
        <taxon>Cyanophyceae</taxon>
        <taxon>Spirulinales</taxon>
        <taxon>Spirulinaceae</taxon>
        <taxon>Spirulina</taxon>
    </lineage>
</organism>
<evidence type="ECO:0000259" key="5">
    <source>
        <dbReference type="PROSITE" id="PS50113"/>
    </source>
</evidence>
<dbReference type="InterPro" id="IPR013767">
    <property type="entry name" value="PAS_fold"/>
</dbReference>
<dbReference type="Pfam" id="PF00989">
    <property type="entry name" value="PAS"/>
    <property type="match status" value="1"/>
</dbReference>
<dbReference type="RefSeq" id="WP_265265107.1">
    <property type="nucleotide sequence ID" value="NZ_JAIHOM010000063.1"/>
</dbReference>
<feature type="domain" description="Guanylate cyclase" evidence="6">
    <location>
        <begin position="288"/>
        <end position="414"/>
    </location>
</feature>
<comment type="similarity">
    <text evidence="1">Belongs to the adenylyl cyclase class-3 family.</text>
</comment>
<dbReference type="InterPro" id="IPR019734">
    <property type="entry name" value="TPR_rpt"/>
</dbReference>
<dbReference type="Gene3D" id="3.30.70.1230">
    <property type="entry name" value="Nucleotide cyclase"/>
    <property type="match status" value="1"/>
</dbReference>
<dbReference type="Gene3D" id="3.30.450.20">
    <property type="entry name" value="PAS domain"/>
    <property type="match status" value="1"/>
</dbReference>
<feature type="domain" description="PAS" evidence="4">
    <location>
        <begin position="114"/>
        <end position="150"/>
    </location>
</feature>
<dbReference type="PROSITE" id="PS50125">
    <property type="entry name" value="GUANYLATE_CYCLASE_2"/>
    <property type="match status" value="1"/>
</dbReference>
<dbReference type="SMART" id="SM00044">
    <property type="entry name" value="CYCc"/>
    <property type="match status" value="1"/>
</dbReference>
<evidence type="ECO:0000313" key="7">
    <source>
        <dbReference type="EMBL" id="MCW6037259.1"/>
    </source>
</evidence>
<evidence type="ECO:0000256" key="3">
    <source>
        <dbReference type="SAM" id="Coils"/>
    </source>
</evidence>
<comment type="caution">
    <text evidence="7">The sequence shown here is derived from an EMBL/GenBank/DDBJ whole genome shotgun (WGS) entry which is preliminary data.</text>
</comment>
<proteinExistence type="inferred from homology"/>
<dbReference type="CDD" id="cd07302">
    <property type="entry name" value="CHD"/>
    <property type="match status" value="1"/>
</dbReference>
<dbReference type="PANTHER" id="PTHR43081:SF1">
    <property type="entry name" value="ADENYLATE CYCLASE, TERMINAL-DIFFERENTIATION SPECIFIC"/>
    <property type="match status" value="1"/>
</dbReference>
<evidence type="ECO:0000256" key="2">
    <source>
        <dbReference type="PROSITE-ProRule" id="PRU00339"/>
    </source>
</evidence>
<dbReference type="InterPro" id="IPR029787">
    <property type="entry name" value="Nucleotide_cyclase"/>
</dbReference>
<dbReference type="InterPro" id="IPR000700">
    <property type="entry name" value="PAS-assoc_C"/>
</dbReference>
<dbReference type="InterPro" id="IPR011990">
    <property type="entry name" value="TPR-like_helical_dom_sf"/>
</dbReference>
<dbReference type="PROSITE" id="PS50113">
    <property type="entry name" value="PAC"/>
    <property type="match status" value="1"/>
</dbReference>
<dbReference type="SUPFAM" id="SSF48452">
    <property type="entry name" value="TPR-like"/>
    <property type="match status" value="1"/>
</dbReference>
<dbReference type="SUPFAM" id="SSF55785">
    <property type="entry name" value="PYP-like sensor domain (PAS domain)"/>
    <property type="match status" value="1"/>
</dbReference>
<evidence type="ECO:0000313" key="8">
    <source>
        <dbReference type="Proteomes" id="UP001526426"/>
    </source>
</evidence>
<dbReference type="NCBIfam" id="TIGR00229">
    <property type="entry name" value="sensory_box"/>
    <property type="match status" value="1"/>
</dbReference>
<gene>
    <name evidence="7" type="ORF">K4A83_13405</name>
</gene>